<proteinExistence type="predicted"/>
<keyword evidence="2" id="KW-1185">Reference proteome</keyword>
<name>A0AAV4REC0_CAEEX</name>
<organism evidence="1 2">
    <name type="scientific">Caerostris extrusa</name>
    <name type="common">Bark spider</name>
    <name type="synonym">Caerostris bankana</name>
    <dbReference type="NCBI Taxonomy" id="172846"/>
    <lineage>
        <taxon>Eukaryota</taxon>
        <taxon>Metazoa</taxon>
        <taxon>Ecdysozoa</taxon>
        <taxon>Arthropoda</taxon>
        <taxon>Chelicerata</taxon>
        <taxon>Arachnida</taxon>
        <taxon>Araneae</taxon>
        <taxon>Araneomorphae</taxon>
        <taxon>Entelegynae</taxon>
        <taxon>Araneoidea</taxon>
        <taxon>Araneidae</taxon>
        <taxon>Caerostris</taxon>
    </lineage>
</organism>
<comment type="caution">
    <text evidence="1">The sequence shown here is derived from an EMBL/GenBank/DDBJ whole genome shotgun (WGS) entry which is preliminary data.</text>
</comment>
<dbReference type="EMBL" id="BPLR01007857">
    <property type="protein sequence ID" value="GIY20239.1"/>
    <property type="molecule type" value="Genomic_DNA"/>
</dbReference>
<reference evidence="1 2" key="1">
    <citation type="submission" date="2021-06" db="EMBL/GenBank/DDBJ databases">
        <title>Caerostris extrusa draft genome.</title>
        <authorList>
            <person name="Kono N."/>
            <person name="Arakawa K."/>
        </authorList>
    </citation>
    <scope>NUCLEOTIDE SEQUENCE [LARGE SCALE GENOMIC DNA]</scope>
</reference>
<evidence type="ECO:0000313" key="2">
    <source>
        <dbReference type="Proteomes" id="UP001054945"/>
    </source>
</evidence>
<sequence>MEFIRNNRFGGGFEFGRAETRLLQFANARCCVEEFWEEGGGDFSLDNRAPFPLSELMYQRFRKMAATCLLLISLKCS</sequence>
<accession>A0AAV4REC0</accession>
<gene>
    <name evidence="1" type="ORF">CEXT_386711</name>
</gene>
<protein>
    <submittedName>
        <fullName evidence="1">Uncharacterized protein</fullName>
    </submittedName>
</protein>
<evidence type="ECO:0000313" key="1">
    <source>
        <dbReference type="EMBL" id="GIY20239.1"/>
    </source>
</evidence>
<dbReference type="Proteomes" id="UP001054945">
    <property type="component" value="Unassembled WGS sequence"/>
</dbReference>
<dbReference type="AlphaFoldDB" id="A0AAV4REC0"/>